<protein>
    <submittedName>
        <fullName evidence="1">Uncharacterized protein</fullName>
    </submittedName>
</protein>
<organism evidence="1">
    <name type="scientific">Rosellinia necatrix</name>
    <name type="common">White root-rot fungus</name>
    <dbReference type="NCBI Taxonomy" id="77044"/>
    <lineage>
        <taxon>Eukaryota</taxon>
        <taxon>Fungi</taxon>
        <taxon>Dikarya</taxon>
        <taxon>Ascomycota</taxon>
        <taxon>Pezizomycotina</taxon>
        <taxon>Sordariomycetes</taxon>
        <taxon>Xylariomycetidae</taxon>
        <taxon>Xylariales</taxon>
        <taxon>Xylariaceae</taxon>
        <taxon>Rosellinia</taxon>
    </lineage>
</organism>
<name>A0A1W2TPT9_ROSNE</name>
<accession>A0A1W2TPT9</accession>
<evidence type="ECO:0000313" key="2">
    <source>
        <dbReference type="Proteomes" id="UP000054516"/>
    </source>
</evidence>
<reference evidence="1" key="1">
    <citation type="submission" date="2016-03" db="EMBL/GenBank/DDBJ databases">
        <title>Draft genome sequence of Rosellinia necatrix.</title>
        <authorList>
            <person name="Kanematsu S."/>
        </authorList>
    </citation>
    <scope>NUCLEOTIDE SEQUENCE [LARGE SCALE GENOMIC DNA]</scope>
    <source>
        <strain evidence="1">W97</strain>
    </source>
</reference>
<dbReference type="OrthoDB" id="5426765at2759"/>
<keyword evidence="2" id="KW-1185">Reference proteome</keyword>
<proteinExistence type="predicted"/>
<evidence type="ECO:0000313" key="1">
    <source>
        <dbReference type="EMBL" id="GAP90421.2"/>
    </source>
</evidence>
<gene>
    <name evidence="1" type="ORF">SAMD00023353_4900080</name>
</gene>
<dbReference type="EMBL" id="DF977494">
    <property type="protein sequence ID" value="GAP90421.2"/>
    <property type="molecule type" value="Genomic_DNA"/>
</dbReference>
<dbReference type="AlphaFoldDB" id="A0A1W2TPT9"/>
<dbReference type="Proteomes" id="UP000054516">
    <property type="component" value="Unassembled WGS sequence"/>
</dbReference>
<sequence>MAEFLGLAATASLFTFSQTTLLLILDIARSQQNVLSLSEEIIILQSILKECQEIVDMEASVPESVQGALGLCHVKRLTILRILETVLPKAHEKFLHKIFRPIILAFEEPRLMAAYRSFRDTVLMLRDLTSDLRMYQQMIRVSSTMALLLSEEPADGTMRLPTEPLESFDPDHANGSPRLSEFSADVRQKRNELYMNFVSLMHFDFTRDLVLIIEVAGHEGLDRFEFVPLRNKIDTASDENFISRKILQDHKMDMGKLIPIPEEDRRQRTLEGIGGYFTPEQEIVLRWHSSMIGNRDTVHSSSWTTHHLIY</sequence>